<evidence type="ECO:0000256" key="5">
    <source>
        <dbReference type="ARBA" id="ARBA00023136"/>
    </source>
</evidence>
<feature type="transmembrane region" description="Helical" evidence="6">
    <location>
        <begin position="337"/>
        <end position="360"/>
    </location>
</feature>
<accession>A0A0S2TBE2</accession>
<feature type="transmembrane region" description="Helical" evidence="6">
    <location>
        <begin position="181"/>
        <end position="202"/>
    </location>
</feature>
<feature type="transmembrane region" description="Helical" evidence="6">
    <location>
        <begin position="222"/>
        <end position="244"/>
    </location>
</feature>
<sequence length="491" mass="52361">MSAMAMGLSRRQQVGLLLGPGLFFLMVLLPLPEGMPPQGMKVAAVTLLMAVFWITEAIPIPATALFPIALFPMLGVMPAATVTASYGNHLIYLFMGGFLIAMAIERWGLHKRIALHTVRLVGVTPNRVLLGFMLATAFLSCWISNTATAMLMVTIGMAVLRQLAGNAAPPGEEPPPSNFGIALMLGIAYAASIGGVATLIGTPPNAILAGVVEKQYGYTIGFAEWMLFAAPLSAIMLILTWLFLSRVVFRSDMTELPGGKAVIREQLAALGPMSKQEKRVLAVFVLVVAAWLFRGLLDVPALSEVTDSSVAIFGALLLFMIPADLKQGQFLLDWKTAVRIPWDIIVLFGGGFALAAGFGASGLTEWLGQQLTLLHGVELFWLVLALVAMVIFLTEVTSNTATASLLLPVMAGFALAAELPPLILMAAVALAASFAFMLPVATPPNAIVFASRQVTIPQMARVGIWLNILGTVLITLFVSILLPRVMRLALN</sequence>
<evidence type="ECO:0000313" key="8">
    <source>
        <dbReference type="Proteomes" id="UP000055136"/>
    </source>
</evidence>
<keyword evidence="8" id="KW-1185">Reference proteome</keyword>
<dbReference type="PROSITE" id="PS01271">
    <property type="entry name" value="NA_SULFATE"/>
    <property type="match status" value="1"/>
</dbReference>
<dbReference type="STRING" id="1748243.Tel_04520"/>
<dbReference type="GO" id="GO:0005886">
    <property type="term" value="C:plasma membrane"/>
    <property type="evidence" value="ECO:0007669"/>
    <property type="project" value="TreeGrafter"/>
</dbReference>
<dbReference type="EMBL" id="CP013099">
    <property type="protein sequence ID" value="ALP52469.1"/>
    <property type="molecule type" value="Genomic_DNA"/>
</dbReference>
<dbReference type="PANTHER" id="PTHR10283:SF82">
    <property type="entry name" value="SOLUTE CARRIER FAMILY 13 MEMBER 2"/>
    <property type="match status" value="1"/>
</dbReference>
<feature type="transmembrane region" description="Helical" evidence="6">
    <location>
        <begin position="462"/>
        <end position="482"/>
    </location>
</feature>
<feature type="transmembrane region" description="Helical" evidence="6">
    <location>
        <begin position="89"/>
        <end position="109"/>
    </location>
</feature>
<feature type="transmembrane region" description="Helical" evidence="6">
    <location>
        <begin position="423"/>
        <end position="441"/>
    </location>
</feature>
<dbReference type="NCBIfam" id="TIGR00785">
    <property type="entry name" value="dass"/>
    <property type="match status" value="1"/>
</dbReference>
<gene>
    <name evidence="7" type="ORF">Tel_04520</name>
</gene>
<dbReference type="AlphaFoldDB" id="A0A0S2TBE2"/>
<protein>
    <submittedName>
        <fullName evidence="7">Anion transporter</fullName>
    </submittedName>
</protein>
<feature type="transmembrane region" description="Helical" evidence="6">
    <location>
        <begin position="372"/>
        <end position="393"/>
    </location>
</feature>
<dbReference type="Proteomes" id="UP000055136">
    <property type="component" value="Chromosome"/>
</dbReference>
<keyword evidence="5 6" id="KW-0472">Membrane</keyword>
<dbReference type="GO" id="GO:0015141">
    <property type="term" value="F:succinate transmembrane transporter activity"/>
    <property type="evidence" value="ECO:0007669"/>
    <property type="project" value="UniProtKB-ARBA"/>
</dbReference>
<dbReference type="CDD" id="cd01115">
    <property type="entry name" value="SLC13_permease"/>
    <property type="match status" value="1"/>
</dbReference>
<keyword evidence="4 6" id="KW-1133">Transmembrane helix</keyword>
<evidence type="ECO:0000256" key="6">
    <source>
        <dbReference type="SAM" id="Phobius"/>
    </source>
</evidence>
<evidence type="ECO:0000256" key="4">
    <source>
        <dbReference type="ARBA" id="ARBA00022989"/>
    </source>
</evidence>
<evidence type="ECO:0000256" key="3">
    <source>
        <dbReference type="ARBA" id="ARBA00022692"/>
    </source>
</evidence>
<dbReference type="InterPro" id="IPR031312">
    <property type="entry name" value="Na/sul_symport_CS"/>
</dbReference>
<feature type="transmembrane region" description="Helical" evidence="6">
    <location>
        <begin position="280"/>
        <end position="297"/>
    </location>
</feature>
<reference evidence="7" key="1">
    <citation type="submission" date="2015-10" db="EMBL/GenBank/DDBJ databases">
        <title>Description of Candidatus Tenderia electrophaga gen. nov, sp. nov., an Uncultivated Electroautotroph from a Biocathode Enrichment.</title>
        <authorList>
            <person name="Eddie B.J."/>
            <person name="Malanoski A.P."/>
            <person name="Wang Z."/>
            <person name="Hall R.J."/>
            <person name="Oh S.D."/>
            <person name="Heiner C."/>
            <person name="Lin B."/>
            <person name="Strycharz-Glaven S.M."/>
        </authorList>
    </citation>
    <scope>NUCLEOTIDE SEQUENCE [LARGE SCALE GENOMIC DNA]</scope>
    <source>
        <strain evidence="7">NRL1</strain>
    </source>
</reference>
<evidence type="ECO:0000313" key="7">
    <source>
        <dbReference type="EMBL" id="ALP52469.1"/>
    </source>
</evidence>
<dbReference type="KEGG" id="tee:Tel_04520"/>
<evidence type="ECO:0000256" key="1">
    <source>
        <dbReference type="ARBA" id="ARBA00004141"/>
    </source>
</evidence>
<evidence type="ECO:0000256" key="2">
    <source>
        <dbReference type="ARBA" id="ARBA00022448"/>
    </source>
</evidence>
<feature type="transmembrane region" description="Helical" evidence="6">
    <location>
        <begin position="58"/>
        <end position="77"/>
    </location>
</feature>
<feature type="transmembrane region" description="Helical" evidence="6">
    <location>
        <begin position="309"/>
        <end position="325"/>
    </location>
</feature>
<proteinExistence type="predicted"/>
<feature type="transmembrane region" description="Helical" evidence="6">
    <location>
        <begin position="129"/>
        <end position="160"/>
    </location>
</feature>
<organism evidence="7 8">
    <name type="scientific">Candidatus Tenderia electrophaga</name>
    <dbReference type="NCBI Taxonomy" id="1748243"/>
    <lineage>
        <taxon>Bacteria</taxon>
        <taxon>Pseudomonadati</taxon>
        <taxon>Pseudomonadota</taxon>
        <taxon>Gammaproteobacteria</taxon>
        <taxon>Candidatus Tenderiales</taxon>
        <taxon>Candidatus Tenderiaceae</taxon>
        <taxon>Candidatus Tenderia</taxon>
    </lineage>
</organism>
<keyword evidence="3 6" id="KW-0812">Transmembrane</keyword>
<dbReference type="PANTHER" id="PTHR10283">
    <property type="entry name" value="SOLUTE CARRIER FAMILY 13 MEMBER"/>
    <property type="match status" value="1"/>
</dbReference>
<dbReference type="InterPro" id="IPR001898">
    <property type="entry name" value="SLC13A/DASS"/>
</dbReference>
<feature type="transmembrane region" description="Helical" evidence="6">
    <location>
        <begin position="400"/>
        <end position="417"/>
    </location>
</feature>
<name>A0A0S2TBE2_9GAMM</name>
<comment type="subcellular location">
    <subcellularLocation>
        <location evidence="1">Membrane</location>
        <topology evidence="1">Multi-pass membrane protein</topology>
    </subcellularLocation>
</comment>
<keyword evidence="2" id="KW-0813">Transport</keyword>
<dbReference type="Pfam" id="PF00939">
    <property type="entry name" value="Na_sulph_symp"/>
    <property type="match status" value="1"/>
</dbReference>